<keyword evidence="4" id="KW-1185">Reference proteome</keyword>
<dbReference type="NCBIfam" id="TIGR00256">
    <property type="entry name" value="D-aminoacyl-tRNA deacylase"/>
    <property type="match status" value="1"/>
</dbReference>
<dbReference type="Pfam" id="PF02580">
    <property type="entry name" value="Tyr_Deacylase"/>
    <property type="match status" value="1"/>
</dbReference>
<dbReference type="HAMAP" id="MF_00518">
    <property type="entry name" value="Deacylase_Dtd"/>
    <property type="match status" value="1"/>
</dbReference>
<dbReference type="Gene3D" id="3.50.80.10">
    <property type="entry name" value="D-tyrosyl-tRNA(Tyr) deacylase"/>
    <property type="match status" value="1"/>
</dbReference>
<comment type="subcellular location">
    <subcellularLocation>
        <location evidence="2">Cytoplasm</location>
    </subcellularLocation>
</comment>
<keyword evidence="2 3" id="KW-0378">Hydrolase</keyword>
<accession>E6JZ28</accession>
<dbReference type="Proteomes" id="UP000004946">
    <property type="component" value="Chromosome"/>
</dbReference>
<evidence type="ECO:0000256" key="2">
    <source>
        <dbReference type="HAMAP-Rule" id="MF_00518"/>
    </source>
</evidence>
<dbReference type="EC" id="3.1.1.96" evidence="2"/>
<dbReference type="GO" id="GO:0043908">
    <property type="term" value="F:Ser(Gly)-tRNA(Ala) hydrolase activity"/>
    <property type="evidence" value="ECO:0007669"/>
    <property type="project" value="UniProtKB-UniRule"/>
</dbReference>
<dbReference type="FunFam" id="3.50.80.10:FF:000001">
    <property type="entry name" value="D-aminoacyl-tRNA deacylase"/>
    <property type="match status" value="1"/>
</dbReference>
<dbReference type="EC" id="3.1.1.-" evidence="2"/>
<protein>
    <recommendedName>
        <fullName evidence="2">D-aminoacyl-tRNA deacylase</fullName>
        <shortName evidence="2">DTD</shortName>
        <ecNumber evidence="2">3.1.1.96</ecNumber>
    </recommendedName>
    <alternativeName>
        <fullName evidence="2">Gly-tRNA(Ala) deacylase</fullName>
        <ecNumber evidence="2">3.1.1.-</ecNumber>
    </alternativeName>
</protein>
<comment type="catalytic activity">
    <reaction evidence="2">
        <text>glycyl-tRNA(Ala) + H2O = tRNA(Ala) + glycine + H(+)</text>
        <dbReference type="Rhea" id="RHEA:53744"/>
        <dbReference type="Rhea" id="RHEA-COMP:9657"/>
        <dbReference type="Rhea" id="RHEA-COMP:13640"/>
        <dbReference type="ChEBI" id="CHEBI:15377"/>
        <dbReference type="ChEBI" id="CHEBI:15378"/>
        <dbReference type="ChEBI" id="CHEBI:57305"/>
        <dbReference type="ChEBI" id="CHEBI:78442"/>
        <dbReference type="ChEBI" id="CHEBI:78522"/>
    </reaction>
</comment>
<dbReference type="SUPFAM" id="SSF69500">
    <property type="entry name" value="DTD-like"/>
    <property type="match status" value="1"/>
</dbReference>
<dbReference type="GO" id="GO:0000049">
    <property type="term" value="F:tRNA binding"/>
    <property type="evidence" value="ECO:0007669"/>
    <property type="project" value="UniProtKB-UniRule"/>
</dbReference>
<keyword evidence="2" id="KW-0820">tRNA-binding</keyword>
<evidence type="ECO:0000313" key="3">
    <source>
        <dbReference type="EMBL" id="EFT83122.1"/>
    </source>
</evidence>
<keyword evidence="2" id="KW-0963">Cytoplasm</keyword>
<organism evidence="3 4">
    <name type="scientific">Parascardovia denticolens DSM 10105 = JCM 12538</name>
    <dbReference type="NCBI Taxonomy" id="864564"/>
    <lineage>
        <taxon>Bacteria</taxon>
        <taxon>Bacillati</taxon>
        <taxon>Actinomycetota</taxon>
        <taxon>Actinomycetes</taxon>
        <taxon>Bifidobacteriales</taxon>
        <taxon>Bifidobacteriaceae</taxon>
        <taxon>Parascardovia</taxon>
    </lineage>
</organism>
<comment type="domain">
    <text evidence="2">A Gly-cisPro motif from one monomer fits into the active site of the other monomer to allow specific chiral rejection of L-amino acids.</text>
</comment>
<reference evidence="3 4" key="1">
    <citation type="submission" date="2010-12" db="EMBL/GenBank/DDBJ databases">
        <authorList>
            <person name="Muzny D."/>
            <person name="Qin X."/>
            <person name="Buhay C."/>
            <person name="Dugan-Rocha S."/>
            <person name="Ding Y."/>
            <person name="Chen G."/>
            <person name="Hawes A."/>
            <person name="Holder M."/>
            <person name="Jhangiani S."/>
            <person name="Johnson A."/>
            <person name="Khan Z."/>
            <person name="Li Z."/>
            <person name="Liu W."/>
            <person name="Liu X."/>
            <person name="Perez L."/>
            <person name="Shen H."/>
            <person name="Wang Q."/>
            <person name="Watt J."/>
            <person name="Xi L."/>
            <person name="Xin Y."/>
            <person name="Zhou J."/>
            <person name="Deng J."/>
            <person name="Jiang H."/>
            <person name="Liu Y."/>
            <person name="Qu J."/>
            <person name="Song X.-Z."/>
            <person name="Zhang L."/>
            <person name="Villasana D."/>
            <person name="Johnson A."/>
            <person name="Liu J."/>
            <person name="Liyanage D."/>
            <person name="Lorensuhewa L."/>
            <person name="Robinson T."/>
            <person name="Song A."/>
            <person name="Song B.-B."/>
            <person name="Dinh H."/>
            <person name="Thornton R."/>
            <person name="Coyle M."/>
            <person name="Francisco L."/>
            <person name="Jackson L."/>
            <person name="Javaid M."/>
            <person name="Korchina V."/>
            <person name="Kovar C."/>
            <person name="Mata R."/>
            <person name="Mathew T."/>
            <person name="Ngo R."/>
            <person name="Nguyen L."/>
            <person name="Nguyen N."/>
            <person name="Okwuonu G."/>
            <person name="Ongeri F."/>
            <person name="Pham C."/>
            <person name="Simmons D."/>
            <person name="Wilczek-Boney K."/>
            <person name="Hale W."/>
            <person name="Jakkamsetti A."/>
            <person name="Pham P."/>
            <person name="Ruth R."/>
            <person name="San Lucas F."/>
            <person name="Warren J."/>
            <person name="Zhang J."/>
            <person name="Zhao Z."/>
            <person name="Zhou C."/>
            <person name="Zhu D."/>
            <person name="Lee S."/>
            <person name="Bess C."/>
            <person name="Blankenburg K."/>
            <person name="Forbes L."/>
            <person name="Fu Q."/>
            <person name="Gubbala S."/>
            <person name="Hirani K."/>
            <person name="Jayaseelan J.C."/>
            <person name="Lara F."/>
            <person name="Munidasa M."/>
            <person name="Palculict T."/>
            <person name="Patil S."/>
            <person name="Pu L.-L."/>
            <person name="Saada N."/>
            <person name="Tang L."/>
            <person name="Weissenberger G."/>
            <person name="Zhu Y."/>
            <person name="Hemphill L."/>
            <person name="Shang Y."/>
            <person name="Youmans B."/>
            <person name="Ayvaz T."/>
            <person name="Ross M."/>
            <person name="Santibanez J."/>
            <person name="Aqrawi P."/>
            <person name="Gross S."/>
            <person name="Joshi V."/>
            <person name="Fowler G."/>
            <person name="Nazareth L."/>
            <person name="Reid J."/>
            <person name="Worley K."/>
            <person name="Petrosino J."/>
            <person name="Highlander S."/>
            <person name="Gibbs R."/>
        </authorList>
    </citation>
    <scope>NUCLEOTIDE SEQUENCE [LARGE SCALE GENOMIC DNA]</scope>
    <source>
        <strain evidence="3 4">DSM 10105</strain>
    </source>
</reference>
<dbReference type="eggNOG" id="COG1490">
    <property type="taxonomic scope" value="Bacteria"/>
</dbReference>
<comment type="catalytic activity">
    <reaction evidence="2">
        <text>a D-aminoacyl-tRNA + H2O = a tRNA + a D-alpha-amino acid + H(+)</text>
        <dbReference type="Rhea" id="RHEA:13953"/>
        <dbReference type="Rhea" id="RHEA-COMP:10123"/>
        <dbReference type="Rhea" id="RHEA-COMP:10124"/>
        <dbReference type="ChEBI" id="CHEBI:15377"/>
        <dbReference type="ChEBI" id="CHEBI:15378"/>
        <dbReference type="ChEBI" id="CHEBI:59871"/>
        <dbReference type="ChEBI" id="CHEBI:78442"/>
        <dbReference type="ChEBI" id="CHEBI:79333"/>
        <dbReference type="EC" id="3.1.1.96"/>
    </reaction>
</comment>
<sequence>MRNGGIKPILIWYLRLVPLYLSIIMRIIIQKVSQAEVVNHDEPEIPARAIGPGLLLLVAVQDSDGDREIAWAARKIAQMRIFEDPAGKMNLSFLDVRGKNVKGEVLSVSQFTLYADIRKGNRPSFVGAGDPGHARAIWERLNRTLSDDYDLPVTTGWFGARMRVSLTNDGPVTIILDTDQMPGKTRKG</sequence>
<dbReference type="AlphaFoldDB" id="E6JZ28"/>
<dbReference type="EMBL" id="AEON01000001">
    <property type="protein sequence ID" value="EFT83122.1"/>
    <property type="molecule type" value="Genomic_DNA"/>
</dbReference>
<keyword evidence="2" id="KW-0694">RNA-binding</keyword>
<feature type="short sequence motif" description="Gly-cisPro motif, important for rejection of L-amino acids" evidence="2">
    <location>
        <begin position="170"/>
        <end position="171"/>
    </location>
</feature>
<name>E6JZ28_PARDN</name>
<dbReference type="GO" id="GO:0051500">
    <property type="term" value="F:D-tyrosyl-tRNA(Tyr) deacylase activity"/>
    <property type="evidence" value="ECO:0007669"/>
    <property type="project" value="TreeGrafter"/>
</dbReference>
<comment type="similarity">
    <text evidence="1 2">Belongs to the DTD family.</text>
</comment>
<dbReference type="PANTHER" id="PTHR10472:SF5">
    <property type="entry name" value="D-AMINOACYL-TRNA DEACYLASE 1"/>
    <property type="match status" value="1"/>
</dbReference>
<comment type="function">
    <text evidence="2">An aminoacyl-tRNA editing enzyme that deacylates mischarged D-aminoacyl-tRNAs. Also deacylates mischarged glycyl-tRNA(Ala), protecting cells against glycine mischarging by AlaRS. Acts via tRNA-based rather than protein-based catalysis; rejects L-amino acids rather than detecting D-amino acids in the active site. By recycling D-aminoacyl-tRNA to D-amino acids and free tRNA molecules, this enzyme counteracts the toxicity associated with the formation of D-aminoacyl-tRNA entities in vivo and helps enforce protein L-homochirality.</text>
</comment>
<dbReference type="PANTHER" id="PTHR10472">
    <property type="entry name" value="D-TYROSYL-TRNA TYR DEACYLASE"/>
    <property type="match status" value="1"/>
</dbReference>
<dbReference type="GO" id="GO:0019478">
    <property type="term" value="P:D-amino acid catabolic process"/>
    <property type="evidence" value="ECO:0007669"/>
    <property type="project" value="UniProtKB-UniRule"/>
</dbReference>
<dbReference type="HOGENOM" id="CLU_076901_1_0_11"/>
<evidence type="ECO:0000313" key="4">
    <source>
        <dbReference type="Proteomes" id="UP000004946"/>
    </source>
</evidence>
<comment type="caution">
    <text evidence="3">The sequence shown here is derived from an EMBL/GenBank/DDBJ whole genome shotgun (WGS) entry which is preliminary data.</text>
</comment>
<gene>
    <name evidence="2 3" type="primary">dtd</name>
    <name evidence="3" type="ORF">HMPREF0620_0127</name>
</gene>
<proteinExistence type="inferred from homology"/>
<dbReference type="InterPro" id="IPR003732">
    <property type="entry name" value="Daa-tRNA_deacyls_DTD"/>
</dbReference>
<dbReference type="GO" id="GO:0005737">
    <property type="term" value="C:cytoplasm"/>
    <property type="evidence" value="ECO:0007669"/>
    <property type="project" value="UniProtKB-SubCell"/>
</dbReference>
<dbReference type="GO" id="GO:0106026">
    <property type="term" value="F:Gly-tRNA(Ala) deacylase activity"/>
    <property type="evidence" value="ECO:0007669"/>
    <property type="project" value="UniProtKB-UniRule"/>
</dbReference>
<evidence type="ECO:0000256" key="1">
    <source>
        <dbReference type="ARBA" id="ARBA00009673"/>
    </source>
</evidence>
<comment type="subunit">
    <text evidence="2">Homodimer.</text>
</comment>
<dbReference type="InterPro" id="IPR023509">
    <property type="entry name" value="DTD-like_sf"/>
</dbReference>